<proteinExistence type="predicted"/>
<keyword evidence="2" id="KW-1185">Reference proteome</keyword>
<sequence>MGTAAQAMRKAAASPFPDAAALHAPLLLCAQPVRQAAGIGPPPGYHCRV</sequence>
<protein>
    <submittedName>
        <fullName evidence="1">Uncharacterized protein</fullName>
    </submittedName>
</protein>
<organism evidence="1 2">
    <name type="scientific">Castellaniella defragrans (strain DSM 12143 / CCUG 39792 / 65Phen)</name>
    <name type="common">Alcaligenes defragrans</name>
    <dbReference type="NCBI Taxonomy" id="1437824"/>
    <lineage>
        <taxon>Bacteria</taxon>
        <taxon>Pseudomonadati</taxon>
        <taxon>Pseudomonadota</taxon>
        <taxon>Betaproteobacteria</taxon>
        <taxon>Burkholderiales</taxon>
        <taxon>Alcaligenaceae</taxon>
        <taxon>Castellaniella</taxon>
    </lineage>
</organism>
<gene>
    <name evidence="1" type="ORF">BN940_06081</name>
</gene>
<dbReference type="EMBL" id="HG916765">
    <property type="protein sequence ID" value="CDM23685.1"/>
    <property type="molecule type" value="Genomic_DNA"/>
</dbReference>
<dbReference type="STRING" id="1437824.BN940_06081"/>
<accession>W8X8U5</accession>
<name>W8X8U5_CASD6</name>
<evidence type="ECO:0000313" key="1">
    <source>
        <dbReference type="EMBL" id="CDM23685.1"/>
    </source>
</evidence>
<dbReference type="AlphaFoldDB" id="W8X8U5"/>
<reference evidence="1 2" key="1">
    <citation type="journal article" date="2014" name="BMC Microbiol.">
        <title>The oxygen-independent metabolism of cyclic monoterpenes in Castellaniella defragrans 65Phen.</title>
        <authorList>
            <person name="Petasch J."/>
            <person name="Disch E.M."/>
            <person name="Markert S."/>
            <person name="Becher D."/>
            <person name="Schweder T."/>
            <person name="Huttel B."/>
            <person name="Reinhardt R."/>
            <person name="Harder J."/>
        </authorList>
    </citation>
    <scope>NUCLEOTIDE SEQUENCE [LARGE SCALE GENOMIC DNA]</scope>
    <source>
        <strain evidence="1">65Phen</strain>
    </source>
</reference>
<evidence type="ECO:0000313" key="2">
    <source>
        <dbReference type="Proteomes" id="UP000019805"/>
    </source>
</evidence>
<dbReference type="Proteomes" id="UP000019805">
    <property type="component" value="Chromosome"/>
</dbReference>
<dbReference type="HOGENOM" id="CLU_3133689_0_0_4"/>
<dbReference type="KEGG" id="cdn:BN940_06081"/>